<proteinExistence type="predicted"/>
<sequence>MTPFSKAPALVQTVLVLLLVEALALVAVFLTLLFELFSGRYQSFYAEVFLLVLAAGSTLWVLNFSRGLLNKKRWARSAAFFWQLLQAVVGAGAIAETGTSRILGAVLVLISGITVVLLFHSKVVEATNEETEGDLTN</sequence>
<evidence type="ECO:0000313" key="2">
    <source>
        <dbReference type="EMBL" id="CAB4553788.1"/>
    </source>
</evidence>
<keyword evidence="1" id="KW-1133">Transmembrane helix</keyword>
<dbReference type="EMBL" id="CAEZSX010000059">
    <property type="protein sequence ID" value="CAB4553788.1"/>
    <property type="molecule type" value="Genomic_DNA"/>
</dbReference>
<name>A0A6J6CVQ7_9ZZZZ</name>
<organism evidence="2">
    <name type="scientific">freshwater metagenome</name>
    <dbReference type="NCBI Taxonomy" id="449393"/>
    <lineage>
        <taxon>unclassified sequences</taxon>
        <taxon>metagenomes</taxon>
        <taxon>ecological metagenomes</taxon>
    </lineage>
</organism>
<gene>
    <name evidence="2" type="ORF">UFOPK1537_00486</name>
</gene>
<evidence type="ECO:0000256" key="1">
    <source>
        <dbReference type="SAM" id="Phobius"/>
    </source>
</evidence>
<feature type="transmembrane region" description="Helical" evidence="1">
    <location>
        <begin position="9"/>
        <end position="32"/>
    </location>
</feature>
<keyword evidence="1" id="KW-0472">Membrane</keyword>
<feature type="transmembrane region" description="Helical" evidence="1">
    <location>
        <begin position="101"/>
        <end position="119"/>
    </location>
</feature>
<dbReference type="AlphaFoldDB" id="A0A6J6CVQ7"/>
<feature type="transmembrane region" description="Helical" evidence="1">
    <location>
        <begin position="44"/>
        <end position="62"/>
    </location>
</feature>
<reference evidence="2" key="1">
    <citation type="submission" date="2020-05" db="EMBL/GenBank/DDBJ databases">
        <authorList>
            <person name="Chiriac C."/>
            <person name="Salcher M."/>
            <person name="Ghai R."/>
            <person name="Kavagutti S V."/>
        </authorList>
    </citation>
    <scope>NUCLEOTIDE SEQUENCE</scope>
</reference>
<protein>
    <submittedName>
        <fullName evidence="2">Unannotated protein</fullName>
    </submittedName>
</protein>
<feature type="transmembrane region" description="Helical" evidence="1">
    <location>
        <begin position="74"/>
        <end position="95"/>
    </location>
</feature>
<keyword evidence="1" id="KW-0812">Transmembrane</keyword>
<accession>A0A6J6CVQ7</accession>